<keyword evidence="14 26" id="KW-0472">Membrane</keyword>
<organism evidence="28 29">
    <name type="scientific">Alligator sinensis</name>
    <name type="common">Chinese alligator</name>
    <dbReference type="NCBI Taxonomy" id="38654"/>
    <lineage>
        <taxon>Eukaryota</taxon>
        <taxon>Metazoa</taxon>
        <taxon>Chordata</taxon>
        <taxon>Craniata</taxon>
        <taxon>Vertebrata</taxon>
        <taxon>Euteleostomi</taxon>
        <taxon>Archelosauria</taxon>
        <taxon>Archosauria</taxon>
        <taxon>Crocodylia</taxon>
        <taxon>Alligatoridae</taxon>
        <taxon>Alligatorinae</taxon>
        <taxon>Alligator</taxon>
    </lineage>
</organism>
<evidence type="ECO:0000256" key="6">
    <source>
        <dbReference type="ARBA" id="ARBA00022461"/>
    </source>
</evidence>
<evidence type="ECO:0000256" key="10">
    <source>
        <dbReference type="ARBA" id="ARBA00022882"/>
    </source>
</evidence>
<dbReference type="InterPro" id="IPR036179">
    <property type="entry name" value="Ig-like_dom_sf"/>
</dbReference>
<evidence type="ECO:0000256" key="24">
    <source>
        <dbReference type="ARBA" id="ARBA00047180"/>
    </source>
</evidence>
<dbReference type="GO" id="GO:0086091">
    <property type="term" value="P:regulation of heart rate by cardiac conduction"/>
    <property type="evidence" value="ECO:0007669"/>
    <property type="project" value="TreeGrafter"/>
</dbReference>
<comment type="similarity">
    <text evidence="4">Belongs to the sodium channel auxiliary subunit SCN3B (TC 8.A.17) family.</text>
</comment>
<evidence type="ECO:0000256" key="23">
    <source>
        <dbReference type="ARBA" id="ARBA00045714"/>
    </source>
</evidence>
<feature type="transmembrane region" description="Helical" evidence="26">
    <location>
        <begin position="168"/>
        <end position="189"/>
    </location>
</feature>
<evidence type="ECO:0000256" key="5">
    <source>
        <dbReference type="ARBA" id="ARBA00022448"/>
    </source>
</evidence>
<keyword evidence="17" id="KW-0739">Sodium transport</keyword>
<keyword evidence="16" id="KW-0325">Glycoprotein</keyword>
<evidence type="ECO:0000256" key="13">
    <source>
        <dbReference type="ARBA" id="ARBA00023065"/>
    </source>
</evidence>
<evidence type="ECO:0000256" key="7">
    <source>
        <dbReference type="ARBA" id="ARBA00022475"/>
    </source>
</evidence>
<dbReference type="KEGG" id="asn:102370768"/>
<evidence type="ECO:0000313" key="28">
    <source>
        <dbReference type="Proteomes" id="UP000189705"/>
    </source>
</evidence>
<evidence type="ECO:0000256" key="20">
    <source>
        <dbReference type="ARBA" id="ARBA00023319"/>
    </source>
</evidence>
<evidence type="ECO:0000256" key="12">
    <source>
        <dbReference type="ARBA" id="ARBA00023053"/>
    </source>
</evidence>
<dbReference type="STRING" id="38654.A0A3Q0FUE0"/>
<comment type="similarity">
    <text evidence="21">Belongs to the sodium channel auxiliary subunit SCN1B (TC 8.A.17) family.</text>
</comment>
<evidence type="ECO:0000256" key="21">
    <source>
        <dbReference type="ARBA" id="ARBA00024210"/>
    </source>
</evidence>
<comment type="subcellular location">
    <subcellularLocation>
        <location evidence="1">Cell membrane</location>
        <topology evidence="1">Single-pass type I membrane protein</topology>
    </subcellularLocation>
    <subcellularLocation>
        <location evidence="3">Cell projection</location>
        <location evidence="3">Axon</location>
    </subcellularLocation>
    <subcellularLocation>
        <location evidence="2">Perikaryon</location>
    </subcellularLocation>
</comment>
<evidence type="ECO:0000256" key="16">
    <source>
        <dbReference type="ARBA" id="ARBA00023180"/>
    </source>
</evidence>
<evidence type="ECO:0000259" key="27">
    <source>
        <dbReference type="PROSITE" id="PS50835"/>
    </source>
</evidence>
<keyword evidence="6" id="KW-0894">Sodium channel</keyword>
<dbReference type="GO" id="GO:0001518">
    <property type="term" value="C:voltage-gated sodium channel complex"/>
    <property type="evidence" value="ECO:0007669"/>
    <property type="project" value="InterPro"/>
</dbReference>
<dbReference type="AlphaFoldDB" id="A0A3Q0FUE0"/>
<evidence type="ECO:0000313" key="29">
    <source>
        <dbReference type="RefSeq" id="XP_025050872.1"/>
    </source>
</evidence>
<dbReference type="PROSITE" id="PS50835">
    <property type="entry name" value="IG_LIKE"/>
    <property type="match status" value="1"/>
</dbReference>
<dbReference type="GO" id="GO:0005272">
    <property type="term" value="F:sodium channel activity"/>
    <property type="evidence" value="ECO:0007669"/>
    <property type="project" value="UniProtKB-KW"/>
</dbReference>
<dbReference type="InterPro" id="IPR007110">
    <property type="entry name" value="Ig-like_dom"/>
</dbReference>
<dbReference type="Proteomes" id="UP000189705">
    <property type="component" value="Unplaced"/>
</dbReference>
<evidence type="ECO:0000256" key="25">
    <source>
        <dbReference type="ARBA" id="ARBA00049669"/>
    </source>
</evidence>
<evidence type="ECO:0000256" key="18">
    <source>
        <dbReference type="ARBA" id="ARBA00023273"/>
    </source>
</evidence>
<accession>A0A3Q0FUE0</accession>
<keyword evidence="9" id="KW-0732">Signal</keyword>
<dbReference type="GO" id="GO:0044325">
    <property type="term" value="F:transmembrane transporter binding"/>
    <property type="evidence" value="ECO:0007669"/>
    <property type="project" value="TreeGrafter"/>
</dbReference>
<protein>
    <recommendedName>
        <fullName evidence="24">Sodium channel regulatory subunit beta-1</fullName>
    </recommendedName>
    <alternativeName>
        <fullName evidence="22">Sodium channel regulatory subunit beta-3</fullName>
    </alternativeName>
</protein>
<dbReference type="InParanoid" id="A0A3Q0FUE0"/>
<gene>
    <name evidence="29" type="primary">SCN1B</name>
</gene>
<evidence type="ECO:0000256" key="1">
    <source>
        <dbReference type="ARBA" id="ARBA00004251"/>
    </source>
</evidence>
<dbReference type="InterPro" id="IPR027098">
    <property type="entry name" value="Na_channel_b1/b3"/>
</dbReference>
<dbReference type="GO" id="GO:0043204">
    <property type="term" value="C:perikaryon"/>
    <property type="evidence" value="ECO:0007669"/>
    <property type="project" value="UniProtKB-SubCell"/>
</dbReference>
<evidence type="ECO:0000256" key="14">
    <source>
        <dbReference type="ARBA" id="ARBA00023136"/>
    </source>
</evidence>
<comment type="function">
    <text evidence="23">Regulatory subunit of multiple voltage-gated sodium (Nav) channels directly mediating the depolarization of excitable membranes. Navs, also called VGSCs (voltage-gated sodium channels) or VDSCs (voltage-dependent sodium channels), operate by switching between closed and open conformations depending on the voltage difference across the membrane. In the open conformation they allow Na(+) ions to selectively pass through the pore, along their electrochemical gradient. The influx of Na+ ions provokes membrane depolarization, initiating the propagation of electrical signals throughout cells and tissues. The accessory beta subunits participate in localization and functional modulation of the Nav channels. Modulates the activity of SCN1A/Nav1.1, SCN2A/Nav1.2, SCN3A/Nav1.3, SCN4A/Nav1.4, SCN5A/Nav1.5, SCN8A/Nav1.6, SCN9A/Nav1.7 and SCN10A/Nav1.8.</text>
</comment>
<keyword evidence="20" id="KW-0393">Immunoglobulin domain</keyword>
<evidence type="ECO:0000256" key="3">
    <source>
        <dbReference type="ARBA" id="ARBA00004489"/>
    </source>
</evidence>
<comment type="subunit">
    <text evidence="25">A voltage-gated sodium (Nav) channel consists of an ion-conducting pore-forming alpha subunit functional on its own that is regulated by one or more beta subunits. Forms homodimers and homotrimers. SCN3B is non-covalently associated with alpha subunits and induces the formation of alpha subunit oligomers, including trimers. Interacts with SCN5A/Nav1.5; regulatory subunit of SCN5A/Nav1.5. Interacts with SCN7A/Nav2.1; probable regulatory subunit of SCN7A/Nav2.1. Interacts with SCN10A; regulatory subunit of SCN10A/Nav1.8. Interacts with NFASC; probably involved in targeting the sodium channels to the nodes of Ranvier.</text>
</comment>
<keyword evidence="10" id="KW-0851">Voltage-gated channel</keyword>
<dbReference type="GO" id="GO:0019871">
    <property type="term" value="F:sodium channel inhibitor activity"/>
    <property type="evidence" value="ECO:0007669"/>
    <property type="project" value="TreeGrafter"/>
</dbReference>
<evidence type="ECO:0000256" key="11">
    <source>
        <dbReference type="ARBA" id="ARBA00022989"/>
    </source>
</evidence>
<keyword evidence="15" id="KW-1015">Disulfide bond</keyword>
<name>A0A3Q0FUE0_ALLSI</name>
<evidence type="ECO:0000256" key="17">
    <source>
        <dbReference type="ARBA" id="ARBA00023201"/>
    </source>
</evidence>
<keyword evidence="12" id="KW-0915">Sodium</keyword>
<keyword evidence="13" id="KW-0406">Ion transport</keyword>
<dbReference type="FunFam" id="2.60.40.10:FF:000375">
    <property type="entry name" value="Sodium channel beta 1 subunit"/>
    <property type="match status" value="1"/>
</dbReference>
<dbReference type="GeneID" id="102370768"/>
<evidence type="ECO:0000256" key="19">
    <source>
        <dbReference type="ARBA" id="ARBA00023303"/>
    </source>
</evidence>
<evidence type="ECO:0000256" key="26">
    <source>
        <dbReference type="SAM" id="Phobius"/>
    </source>
</evidence>
<reference evidence="29" key="1">
    <citation type="submission" date="2025-08" db="UniProtKB">
        <authorList>
            <consortium name="RefSeq"/>
        </authorList>
    </citation>
    <scope>IDENTIFICATION</scope>
</reference>
<keyword evidence="19 29" id="KW-0407">Ion channel</keyword>
<evidence type="ECO:0000256" key="2">
    <source>
        <dbReference type="ARBA" id="ARBA00004484"/>
    </source>
</evidence>
<dbReference type="Pfam" id="PF07686">
    <property type="entry name" value="V-set"/>
    <property type="match status" value="1"/>
</dbReference>
<dbReference type="InterPro" id="IPR013783">
    <property type="entry name" value="Ig-like_fold"/>
</dbReference>
<proteinExistence type="inferred from homology"/>
<dbReference type="GO" id="GO:0086002">
    <property type="term" value="P:cardiac muscle cell action potential involved in contraction"/>
    <property type="evidence" value="ECO:0007669"/>
    <property type="project" value="TreeGrafter"/>
</dbReference>
<evidence type="ECO:0000256" key="9">
    <source>
        <dbReference type="ARBA" id="ARBA00022729"/>
    </source>
</evidence>
<sequence>MHTHWWQIPGWEADEPCVPAVASCWAGCVEVDSETEAVTGKTFKIQCISCKKRSETTAEAYTEWYFKQKGADSFDKILRFEPDTDLLVLDDRFVNLVVWNGSKSTRDLQDLSIFLLNVTYDHAGEYLCRVDRNLTFDGYVFNTVINKTIHVTVVDKANRDIASIISEIMMYVLIVVLTIWLVAEMVYCYKKIAAATEAAAQENASEYLAITSESKENCTGVQVAE</sequence>
<dbReference type="RefSeq" id="XP_025050872.1">
    <property type="nucleotide sequence ID" value="XM_025195087.1"/>
</dbReference>
<evidence type="ECO:0000256" key="22">
    <source>
        <dbReference type="ARBA" id="ARBA00044530"/>
    </source>
</evidence>
<keyword evidence="18" id="KW-0966">Cell projection</keyword>
<feature type="domain" description="Ig-like" evidence="27">
    <location>
        <begin position="19"/>
        <end position="146"/>
    </location>
</feature>
<dbReference type="Gene3D" id="2.60.40.10">
    <property type="entry name" value="Immunoglobulins"/>
    <property type="match status" value="1"/>
</dbReference>
<evidence type="ECO:0000256" key="15">
    <source>
        <dbReference type="ARBA" id="ARBA00023157"/>
    </source>
</evidence>
<keyword evidence="8 26" id="KW-0812">Transmembrane</keyword>
<keyword evidence="7" id="KW-1003">Cell membrane</keyword>
<evidence type="ECO:0000256" key="4">
    <source>
        <dbReference type="ARBA" id="ARBA00010404"/>
    </source>
</evidence>
<dbReference type="CTD" id="6324"/>
<evidence type="ECO:0000256" key="8">
    <source>
        <dbReference type="ARBA" id="ARBA00022692"/>
    </source>
</evidence>
<dbReference type="PANTHER" id="PTHR10546">
    <property type="entry name" value="SODIUM CHANNEL SUBUNIT BETA-1 AND 3"/>
    <property type="match status" value="1"/>
</dbReference>
<dbReference type="PANTHER" id="PTHR10546:SF2">
    <property type="entry name" value="SODIUM CHANNEL SUBUNIT BETA-1"/>
    <property type="match status" value="1"/>
</dbReference>
<dbReference type="InterPro" id="IPR013106">
    <property type="entry name" value="Ig_V-set"/>
</dbReference>
<dbReference type="GO" id="GO:0030424">
    <property type="term" value="C:axon"/>
    <property type="evidence" value="ECO:0007669"/>
    <property type="project" value="UniProtKB-SubCell"/>
</dbReference>
<keyword evidence="11 26" id="KW-1133">Transmembrane helix</keyword>
<keyword evidence="28" id="KW-1185">Reference proteome</keyword>
<dbReference type="SUPFAM" id="SSF48726">
    <property type="entry name" value="Immunoglobulin"/>
    <property type="match status" value="1"/>
</dbReference>
<keyword evidence="5" id="KW-0813">Transport</keyword>